<dbReference type="InterPro" id="IPR028244">
    <property type="entry name" value="T6SS_Rhs_Vgr_dom"/>
</dbReference>
<evidence type="ECO:0000259" key="4">
    <source>
        <dbReference type="Pfam" id="PF13296"/>
    </source>
</evidence>
<dbReference type="Pfam" id="PF10106">
    <property type="entry name" value="DUF2345"/>
    <property type="match status" value="1"/>
</dbReference>
<name>A0AAJ2MU42_STEMA</name>
<evidence type="ECO:0000256" key="1">
    <source>
        <dbReference type="ARBA" id="ARBA00005558"/>
    </source>
</evidence>
<dbReference type="Pfam" id="PF05954">
    <property type="entry name" value="Phage_GPD"/>
    <property type="match status" value="1"/>
</dbReference>
<evidence type="ECO:0000259" key="3">
    <source>
        <dbReference type="Pfam" id="PF10106"/>
    </source>
</evidence>
<dbReference type="InterPro" id="IPR017847">
    <property type="entry name" value="T6SS_RhsGE_Vgr_subset"/>
</dbReference>
<dbReference type="EMBL" id="JAVSKO010000007">
    <property type="protein sequence ID" value="MDT3469708.1"/>
    <property type="molecule type" value="Genomic_DNA"/>
</dbReference>
<organism evidence="5 6">
    <name type="scientific">Stenotrophomonas maltophilia</name>
    <name type="common">Pseudomonas maltophilia</name>
    <name type="synonym">Xanthomonas maltophilia</name>
    <dbReference type="NCBI Taxonomy" id="40324"/>
    <lineage>
        <taxon>Bacteria</taxon>
        <taxon>Pseudomonadati</taxon>
        <taxon>Pseudomonadota</taxon>
        <taxon>Gammaproteobacteria</taxon>
        <taxon>Lysobacterales</taxon>
        <taxon>Lysobacteraceae</taxon>
        <taxon>Stenotrophomonas</taxon>
        <taxon>Stenotrophomonas maltophilia group</taxon>
    </lineage>
</organism>
<proteinExistence type="inferred from homology"/>
<dbReference type="InterPro" id="IPR006533">
    <property type="entry name" value="T6SS_Vgr_RhsGE"/>
</dbReference>
<dbReference type="NCBIfam" id="TIGR03361">
    <property type="entry name" value="VI_Rhs_Vgr"/>
    <property type="match status" value="1"/>
</dbReference>
<evidence type="ECO:0000259" key="2">
    <source>
        <dbReference type="Pfam" id="PF04717"/>
    </source>
</evidence>
<dbReference type="Gene3D" id="4.10.220.110">
    <property type="match status" value="1"/>
</dbReference>
<comment type="similarity">
    <text evidence="1">Belongs to the VgrG protein family.</text>
</comment>
<feature type="domain" description="Gp5/Type VI secretion system Vgr protein OB-fold" evidence="2">
    <location>
        <begin position="426"/>
        <end position="494"/>
    </location>
</feature>
<dbReference type="AlphaFoldDB" id="A0AAJ2MU42"/>
<dbReference type="SUPFAM" id="SSF69279">
    <property type="entry name" value="Phage tail proteins"/>
    <property type="match status" value="2"/>
</dbReference>
<sequence length="937" mass="99977">MHTLHAHEDAALLHRFELPAAGALVVERWHGREALSEGLDYHIDVLGAHADAACEHWLGRPATLYTRDAQGCDIPRSGLVREVRRLDGDRTFTRYRIRLAAWTWWLGQQRNSRVFRDATVRQIVDAVFAEHQARACWHWSDDARVRLDALPPRHYCVQYRQSDMDFVACLLAEEGIGWRVEADAEAPALHRIVLFFDSAALPQDPMSARDGALRFHRGHAAEQEDSVLQLARHARLGPRRLSMASDDYRQDRTLAVQLPMDGGGHSPVEQYLACGAQAFESHAEGERRAVLLAQRYEADRQGWQGIATVRCLAAGTWSSISQWSPQQTPELLLASVEHAGVNALPARLRQHRPVQARQRDGVLPDALQRNAQQLGYAAAFHAVDRQRPWRPRAPEQEGEAQVVGRQTAIVIGPDDRTGVAEGDQVHADALGRIRVRFPLMDATGRPAHSAWLRVAQRFAGPGVGSQFLPRVGQEVLVGFLEGDVQRPIVLGALYNGRGENDPSLHAQACDTRVGGTGNLAGGNAPAWHAAGAGEQAHRHPGALWGISSREWGGEGGTTLQFDDTDHQLRLQLATTQASTQLNLGHVIHQRGNYRGSLRGQGFELRSDAAGVVRSERGLWLGAYPAGAAQPAGTAVQAGALLAQCGTLAAAFGQSARLHGTAGLHASTALTPLRDAAMGVVAADDFGQAHVAAGDAAAAGGVPHCTAPLLGMVAPRKALVAGQGVFWQAGQSLLLGAGAAGQAVVKGHARLHASQSVGVLASASASASRCPSGMTIAAGEQPVDIQAQGDAVKLQSRQSQHLASTHAAIELAAGRALVVQVEGGASLTIEGGNIQFNCPGTLTVHAGQHSFIGPASLAYPLHTLGAAPCRARFLVRDHAGAPLVGAAYSMQLPDGRWLSGNTDGDGLTEEVVTDGPEKVGLFVDDERHEGYLRDAGNS</sequence>
<protein>
    <submittedName>
        <fullName evidence="5">Type VI secretion system Vgr family protein</fullName>
    </submittedName>
</protein>
<dbReference type="InterPro" id="IPR037026">
    <property type="entry name" value="Vgr_OB-fold_dom_sf"/>
</dbReference>
<dbReference type="Pfam" id="PF13296">
    <property type="entry name" value="T6SS_Vgr"/>
    <property type="match status" value="1"/>
</dbReference>
<feature type="domain" description="DUF2345" evidence="3">
    <location>
        <begin position="698"/>
        <end position="854"/>
    </location>
</feature>
<evidence type="ECO:0000313" key="5">
    <source>
        <dbReference type="EMBL" id="MDT3469708.1"/>
    </source>
</evidence>
<comment type="caution">
    <text evidence="5">The sequence shown here is derived from an EMBL/GenBank/DDBJ whole genome shotgun (WGS) entry which is preliminary data.</text>
</comment>
<dbReference type="Proteomes" id="UP001251948">
    <property type="component" value="Unassembled WGS sequence"/>
</dbReference>
<feature type="domain" description="Putative type VI secretion system Rhs element associated Vgr" evidence="4">
    <location>
        <begin position="549"/>
        <end position="655"/>
    </location>
</feature>
<dbReference type="Gene3D" id="3.55.50.10">
    <property type="entry name" value="Baseplate protein-like domains"/>
    <property type="match status" value="1"/>
</dbReference>
<evidence type="ECO:0000313" key="6">
    <source>
        <dbReference type="Proteomes" id="UP001251948"/>
    </source>
</evidence>
<accession>A0AAJ2MU42</accession>
<dbReference type="SUPFAM" id="SSF69255">
    <property type="entry name" value="gp5 N-terminal domain-like"/>
    <property type="match status" value="1"/>
</dbReference>
<dbReference type="Gene3D" id="2.40.50.230">
    <property type="entry name" value="Gp5 N-terminal domain"/>
    <property type="match status" value="1"/>
</dbReference>
<dbReference type="InterPro" id="IPR006531">
    <property type="entry name" value="Gp5/Vgr_OB"/>
</dbReference>
<dbReference type="Gene3D" id="2.30.110.50">
    <property type="match status" value="1"/>
</dbReference>
<reference evidence="5" key="1">
    <citation type="submission" date="2023-07" db="EMBL/GenBank/DDBJ databases">
        <title>Comparative genomics of clinical Stenotrophomonas maltophilia isolates reveals regions of diversity which correlate with colonization and persistence in vivo.</title>
        <authorList>
            <person name="Mcdaniel M.S."/>
            <person name="Swords W.E."/>
            <person name="Sumpter N.A."/>
            <person name="Lindgren N.R."/>
            <person name="Billiot C.E."/>
        </authorList>
    </citation>
    <scope>NUCLEOTIDE SEQUENCE</scope>
    <source>
        <strain evidence="5">Ism4</strain>
    </source>
</reference>
<dbReference type="InterPro" id="IPR018769">
    <property type="entry name" value="VgrG2_DUF2345"/>
</dbReference>
<dbReference type="NCBIfam" id="TIGR01646">
    <property type="entry name" value="vgr_GE"/>
    <property type="match status" value="1"/>
</dbReference>
<dbReference type="RefSeq" id="WP_312563651.1">
    <property type="nucleotide sequence ID" value="NZ_JAVSKO010000007.1"/>
</dbReference>
<gene>
    <name evidence="5" type="ORF">ROV92_17130</name>
</gene>
<dbReference type="Pfam" id="PF04717">
    <property type="entry name" value="Phage_base_V"/>
    <property type="match status" value="1"/>
</dbReference>